<dbReference type="OrthoDB" id="195405at2"/>
<feature type="region of interest" description="Disordered" evidence="1">
    <location>
        <begin position="1"/>
        <end position="60"/>
    </location>
</feature>
<sequence>MAQNFPFRKPLPISPNEHKEKKHFPNPSGVAPHPSFPFSLKNHTPLTPESPSSSPLVHIHTPFIPKSSLHSPLVYPQSFSFPQQSHYSPLSGEPSDISKNDNKAHSSLKTGNFPFNPLSQQPFQKTNPTNPAFAFQMSGPQRKEEALSSFPTDTAYKRVQQSPPHFFSTSPPENKTNSPGISTNMINSPSASDSKKPQEDPTRHETNRVEAEKKKDKKQPSSHPSQQAHSNEKDTEPAEPTARSNRLLIGLTALVSLLTATYFVLAYYDIF</sequence>
<keyword evidence="2" id="KW-1133">Transmembrane helix</keyword>
<keyword evidence="2" id="KW-0812">Transmembrane</keyword>
<feature type="compositionally biased region" description="Polar residues" evidence="1">
    <location>
        <begin position="117"/>
        <end position="130"/>
    </location>
</feature>
<dbReference type="EMBL" id="LXQC01000187">
    <property type="protein sequence ID" value="TFE66166.1"/>
    <property type="molecule type" value="Genomic_DNA"/>
</dbReference>
<keyword evidence="2" id="KW-0472">Membrane</keyword>
<accession>A0A4Y8P785</accession>
<dbReference type="RefSeq" id="WP_134440812.1">
    <property type="nucleotide sequence ID" value="NZ_LXQC01000187.1"/>
</dbReference>
<proteinExistence type="predicted"/>
<evidence type="ECO:0000256" key="2">
    <source>
        <dbReference type="SAM" id="Phobius"/>
    </source>
</evidence>
<feature type="compositionally biased region" description="Low complexity" evidence="1">
    <location>
        <begin position="44"/>
        <end position="56"/>
    </location>
</feature>
<feature type="region of interest" description="Disordered" evidence="1">
    <location>
        <begin position="83"/>
        <end position="242"/>
    </location>
</feature>
<feature type="compositionally biased region" description="Polar residues" evidence="1">
    <location>
        <begin position="159"/>
        <end position="192"/>
    </location>
</feature>
<protein>
    <submittedName>
        <fullName evidence="3">Uncharacterized protein</fullName>
    </submittedName>
</protein>
<feature type="transmembrane region" description="Helical" evidence="2">
    <location>
        <begin position="247"/>
        <end position="268"/>
    </location>
</feature>
<evidence type="ECO:0000313" key="4">
    <source>
        <dbReference type="Proteomes" id="UP000297713"/>
    </source>
</evidence>
<name>A0A4Y8P785_9BACT</name>
<dbReference type="Proteomes" id="UP000297713">
    <property type="component" value="Unassembled WGS sequence"/>
</dbReference>
<evidence type="ECO:0000256" key="1">
    <source>
        <dbReference type="SAM" id="MobiDB-lite"/>
    </source>
</evidence>
<comment type="caution">
    <text evidence="3">The sequence shown here is derived from an EMBL/GenBank/DDBJ whole genome shotgun (WGS) entry which is preliminary data.</text>
</comment>
<organism evidence="3 4">
    <name type="scientific">Methylacidiphilum caldifontis</name>
    <dbReference type="NCBI Taxonomy" id="2795386"/>
    <lineage>
        <taxon>Bacteria</taxon>
        <taxon>Pseudomonadati</taxon>
        <taxon>Verrucomicrobiota</taxon>
        <taxon>Methylacidiphilae</taxon>
        <taxon>Methylacidiphilales</taxon>
        <taxon>Methylacidiphilaceae</taxon>
        <taxon>Methylacidiphilum (ex Ratnadevi et al. 2023)</taxon>
    </lineage>
</organism>
<keyword evidence="4" id="KW-1185">Reference proteome</keyword>
<evidence type="ECO:0000313" key="3">
    <source>
        <dbReference type="EMBL" id="TFE66166.1"/>
    </source>
</evidence>
<feature type="compositionally biased region" description="Basic and acidic residues" evidence="1">
    <location>
        <begin position="193"/>
        <end position="214"/>
    </location>
</feature>
<gene>
    <name evidence="3" type="ORF">A7Q10_02175</name>
</gene>
<reference evidence="3 4" key="1">
    <citation type="submission" date="2016-05" db="EMBL/GenBank/DDBJ databases">
        <title>Diversity and Homogeneity among Thermoacidophilic Verrucomicrobia Methanotrophs Linked with Geographical Origin.</title>
        <authorList>
            <person name="Erikstad H.-A."/>
            <person name="Smestad N.B."/>
            <person name="Ceballos R.M."/>
            <person name="Birkeland N.-K."/>
        </authorList>
    </citation>
    <scope>NUCLEOTIDE SEQUENCE [LARGE SCALE GENOMIC DNA]</scope>
    <source>
        <strain evidence="3 4">Phi</strain>
    </source>
</reference>
<dbReference type="AlphaFoldDB" id="A0A4Y8P785"/>